<dbReference type="Gene3D" id="3.40.1280.10">
    <property type="match status" value="1"/>
</dbReference>
<dbReference type="EMBL" id="CP002453">
    <property type="protein sequence ID" value="ADV47396.1"/>
    <property type="molecule type" value="Genomic_DNA"/>
</dbReference>
<accession>E6X696</accession>
<dbReference type="Proteomes" id="UP000008634">
    <property type="component" value="Chromosome"/>
</dbReference>
<dbReference type="GO" id="GO:0005737">
    <property type="term" value="C:cytoplasm"/>
    <property type="evidence" value="ECO:0007669"/>
    <property type="project" value="UniProtKB-SubCell"/>
</dbReference>
<dbReference type="SUPFAM" id="SSF75217">
    <property type="entry name" value="alpha/beta knot"/>
    <property type="match status" value="1"/>
</dbReference>
<dbReference type="HAMAP" id="MF_00658">
    <property type="entry name" value="23SrRNA_methyltr_H"/>
    <property type="match status" value="1"/>
</dbReference>
<dbReference type="InterPro" id="IPR029028">
    <property type="entry name" value="Alpha/beta_knot_MTases"/>
</dbReference>
<evidence type="ECO:0000256" key="5">
    <source>
        <dbReference type="HAMAP-Rule" id="MF_00658"/>
    </source>
</evidence>
<keyword evidence="5" id="KW-0963">Cytoplasm</keyword>
<comment type="subcellular location">
    <subcellularLocation>
        <location evidence="5">Cytoplasm</location>
    </subcellularLocation>
</comment>
<evidence type="ECO:0000256" key="2">
    <source>
        <dbReference type="ARBA" id="ARBA00022679"/>
    </source>
</evidence>
<dbReference type="PANTHER" id="PTHR33603:SF1">
    <property type="entry name" value="RIBOSOMAL RNA LARGE SUBUNIT METHYLTRANSFERASE H"/>
    <property type="match status" value="1"/>
</dbReference>
<evidence type="ECO:0000256" key="3">
    <source>
        <dbReference type="ARBA" id="ARBA00022691"/>
    </source>
</evidence>
<dbReference type="InterPro" id="IPR003742">
    <property type="entry name" value="RlmH-like"/>
</dbReference>
<gene>
    <name evidence="5" type="primary">rlmH</name>
    <name evidence="6" type="ordered locus">Celal_0038</name>
</gene>
<dbReference type="InterPro" id="IPR029026">
    <property type="entry name" value="tRNA_m1G_MTases_N"/>
</dbReference>
<dbReference type="AlphaFoldDB" id="E6X696"/>
<comment type="function">
    <text evidence="5">Specifically methylates the pseudouridine at position 1915 (m3Psi1915) in 23S rRNA.</text>
</comment>
<protein>
    <recommendedName>
        <fullName evidence="5">Ribosomal RNA large subunit methyltransferase H</fullName>
        <ecNumber evidence="5">2.1.1.177</ecNumber>
    </recommendedName>
    <alternativeName>
        <fullName evidence="5">23S rRNA (pseudouridine1915-N3)-methyltransferase</fullName>
    </alternativeName>
    <alternativeName>
        <fullName evidence="5">23S rRNA m3Psi1915 methyltransferase</fullName>
    </alternativeName>
    <alternativeName>
        <fullName evidence="5">rRNA (pseudouridine-N3-)-methyltransferase RlmH</fullName>
    </alternativeName>
</protein>
<dbReference type="RefSeq" id="WP_013548895.1">
    <property type="nucleotide sequence ID" value="NC_014934.1"/>
</dbReference>
<dbReference type="eggNOG" id="COG1576">
    <property type="taxonomic scope" value="Bacteria"/>
</dbReference>
<proteinExistence type="inferred from homology"/>
<dbReference type="KEGG" id="cao:Celal_0038"/>
<evidence type="ECO:0000313" key="7">
    <source>
        <dbReference type="Proteomes" id="UP000008634"/>
    </source>
</evidence>
<keyword evidence="5" id="KW-0698">rRNA processing</keyword>
<dbReference type="PIRSF" id="PIRSF004505">
    <property type="entry name" value="MT_bac"/>
    <property type="match status" value="1"/>
</dbReference>
<organism evidence="6 7">
    <name type="scientific">Cellulophaga algicola (strain DSM 14237 / IC166 / ACAM 630)</name>
    <dbReference type="NCBI Taxonomy" id="688270"/>
    <lineage>
        <taxon>Bacteria</taxon>
        <taxon>Pseudomonadati</taxon>
        <taxon>Bacteroidota</taxon>
        <taxon>Flavobacteriia</taxon>
        <taxon>Flavobacteriales</taxon>
        <taxon>Flavobacteriaceae</taxon>
        <taxon>Cellulophaga</taxon>
    </lineage>
</organism>
<feature type="binding site" evidence="5">
    <location>
        <position position="105"/>
    </location>
    <ligand>
        <name>S-adenosyl-L-methionine</name>
        <dbReference type="ChEBI" id="CHEBI:59789"/>
    </ligand>
</feature>
<dbReference type="PANTHER" id="PTHR33603">
    <property type="entry name" value="METHYLTRANSFERASE"/>
    <property type="match status" value="1"/>
</dbReference>
<sequence>MTIKLLAIGKTDSSHLSQLIEEYENRLKHYIKFDLELIPDIKNTKNLSEAQQKEKEGEAILKKITNTDVLILLDENGKQFTSIDFSNYLQKKMNSGIKQLVFVIGGPYGFSDAIYNKAQGKISLSKMTFSHQMIRLFIVEQVYRAFTILKNEPYHHQ</sequence>
<feature type="binding site" evidence="5">
    <location>
        <begin position="124"/>
        <end position="129"/>
    </location>
    <ligand>
        <name>S-adenosyl-L-methionine</name>
        <dbReference type="ChEBI" id="CHEBI:59789"/>
    </ligand>
</feature>
<dbReference type="OrthoDB" id="9806643at2"/>
<dbReference type="STRING" id="688270.Celal_0038"/>
<evidence type="ECO:0000256" key="4">
    <source>
        <dbReference type="ARBA" id="ARBA00038303"/>
    </source>
</evidence>
<comment type="catalytic activity">
    <reaction evidence="5">
        <text>pseudouridine(1915) in 23S rRNA + S-adenosyl-L-methionine = N(3)-methylpseudouridine(1915) in 23S rRNA + S-adenosyl-L-homocysteine + H(+)</text>
        <dbReference type="Rhea" id="RHEA:42752"/>
        <dbReference type="Rhea" id="RHEA-COMP:10221"/>
        <dbReference type="Rhea" id="RHEA-COMP:10222"/>
        <dbReference type="ChEBI" id="CHEBI:15378"/>
        <dbReference type="ChEBI" id="CHEBI:57856"/>
        <dbReference type="ChEBI" id="CHEBI:59789"/>
        <dbReference type="ChEBI" id="CHEBI:65314"/>
        <dbReference type="ChEBI" id="CHEBI:74486"/>
        <dbReference type="EC" id="2.1.1.177"/>
    </reaction>
</comment>
<feature type="binding site" evidence="5">
    <location>
        <position position="73"/>
    </location>
    <ligand>
        <name>S-adenosyl-L-methionine</name>
        <dbReference type="ChEBI" id="CHEBI:59789"/>
    </ligand>
</feature>
<evidence type="ECO:0000256" key="1">
    <source>
        <dbReference type="ARBA" id="ARBA00022603"/>
    </source>
</evidence>
<keyword evidence="2 5" id="KW-0808">Transferase</keyword>
<dbReference type="EC" id="2.1.1.177" evidence="5"/>
<evidence type="ECO:0000313" key="6">
    <source>
        <dbReference type="EMBL" id="ADV47396.1"/>
    </source>
</evidence>
<dbReference type="HOGENOM" id="CLU_100552_2_0_10"/>
<comment type="similarity">
    <text evidence="4 5">Belongs to the RNA methyltransferase RlmH family.</text>
</comment>
<reference evidence="6 7" key="1">
    <citation type="journal article" date="2010" name="Stand. Genomic Sci.">
        <title>Complete genome sequence of Cellulophaga algicola type strain (IC166).</title>
        <authorList>
            <person name="Abt B."/>
            <person name="Lu M."/>
            <person name="Misra M."/>
            <person name="Han C."/>
            <person name="Nolan M."/>
            <person name="Lucas S."/>
            <person name="Hammon N."/>
            <person name="Deshpande S."/>
            <person name="Cheng J.F."/>
            <person name="Tapia R."/>
            <person name="Goodwin L."/>
            <person name="Pitluck S."/>
            <person name="Liolios K."/>
            <person name="Pagani I."/>
            <person name="Ivanova N."/>
            <person name="Mavromatis K."/>
            <person name="Ovchinikova G."/>
            <person name="Pati A."/>
            <person name="Chen A."/>
            <person name="Palaniappan K."/>
            <person name="Land M."/>
            <person name="Hauser L."/>
            <person name="Chang Y.J."/>
            <person name="Jeffries C.D."/>
            <person name="Detter J.C."/>
            <person name="Brambilla E."/>
            <person name="Rohde M."/>
            <person name="Tindall B.J."/>
            <person name="Goker M."/>
            <person name="Woyke T."/>
            <person name="Bristow J."/>
            <person name="Eisen J.A."/>
            <person name="Markowitz V."/>
            <person name="Hugenholtz P."/>
            <person name="Kyrpides N.C."/>
            <person name="Klenk H.P."/>
            <person name="Lapidus A."/>
        </authorList>
    </citation>
    <scope>NUCLEOTIDE SEQUENCE [LARGE SCALE GENOMIC DNA]</scope>
    <source>
        <strain evidence="7">DSM 14237 / IC166 / ACAM 630</strain>
    </source>
</reference>
<dbReference type="NCBIfam" id="NF000990">
    <property type="entry name" value="PRK00103.2-4"/>
    <property type="match status" value="1"/>
</dbReference>
<keyword evidence="7" id="KW-1185">Reference proteome</keyword>
<dbReference type="Pfam" id="PF02590">
    <property type="entry name" value="SPOUT_MTase"/>
    <property type="match status" value="1"/>
</dbReference>
<name>E6X696_CELAD</name>
<keyword evidence="1 5" id="KW-0489">Methyltransferase</keyword>
<dbReference type="CDD" id="cd18081">
    <property type="entry name" value="RlmH-like"/>
    <property type="match status" value="1"/>
</dbReference>
<dbReference type="GO" id="GO:0070038">
    <property type="term" value="F:rRNA (pseudouridine-N3-)-methyltransferase activity"/>
    <property type="evidence" value="ECO:0007669"/>
    <property type="project" value="UniProtKB-UniRule"/>
</dbReference>
<keyword evidence="3 5" id="KW-0949">S-adenosyl-L-methionine</keyword>
<comment type="subunit">
    <text evidence="5">Homodimer.</text>
</comment>